<protein>
    <submittedName>
        <fullName evidence="4">Longifolia 1-like protein</fullName>
    </submittedName>
</protein>
<feature type="domain" description="DUF4378" evidence="2">
    <location>
        <begin position="228"/>
        <end position="370"/>
    </location>
</feature>
<comment type="caution">
    <text evidence="4">The sequence shown here is derived from an EMBL/GenBank/DDBJ whole genome shotgun (WGS) entry which is preliminary data.</text>
</comment>
<reference evidence="4" key="2">
    <citation type="submission" date="2022-01" db="EMBL/GenBank/DDBJ databases">
        <authorList>
            <person name="Yamashiro T."/>
            <person name="Shiraishi A."/>
            <person name="Satake H."/>
            <person name="Nakayama K."/>
        </authorList>
    </citation>
    <scope>NUCLEOTIDE SEQUENCE</scope>
</reference>
<evidence type="ECO:0000256" key="1">
    <source>
        <dbReference type="SAM" id="MobiDB-lite"/>
    </source>
</evidence>
<accession>A0ABQ4Y5U7</accession>
<keyword evidence="5" id="KW-1185">Reference proteome</keyword>
<feature type="domain" description="DUF3741" evidence="3">
    <location>
        <begin position="48"/>
        <end position="68"/>
    </location>
</feature>
<gene>
    <name evidence="4" type="ORF">Tco_0705578</name>
</gene>
<reference evidence="4" key="1">
    <citation type="journal article" date="2022" name="Int. J. Mol. Sci.">
        <title>Draft Genome of Tanacetum Coccineum: Genomic Comparison of Closely Related Tanacetum-Family Plants.</title>
        <authorList>
            <person name="Yamashiro T."/>
            <person name="Shiraishi A."/>
            <person name="Nakayama K."/>
            <person name="Satake H."/>
        </authorList>
    </citation>
    <scope>NUCLEOTIDE SEQUENCE</scope>
</reference>
<dbReference type="EMBL" id="BQNB010010101">
    <property type="protein sequence ID" value="GJS72737.1"/>
    <property type="molecule type" value="Genomic_DNA"/>
</dbReference>
<sequence>MGKTSKFFKSLFGFKPSNPKRLCCSLFKSSHKQHNHDEAILADGGSVQSRPPSVVEKLMGLEALPDSAITIQKQEMGVTPISPPFCVVASKVVTLFKSSHKQHNHDEAISADRGLVLSRPPSVVAKLMGLEALPDSATTNQKQEMGVTPISPPFYAVTSKVDVSMRRVPFTLAKSESSRRCLSGYSDHPNYMSHTESSRAKASPQKPRVEPHSIPVPLFGPPDNHRVELFLVLEQTKFSNLPKQEPSNKKLLNKEKFHRKLIFDTVNEVLAKKLALVVPSLETFSSKPFKLANKTLNGQKLLRDLCMEIEELLQVKKKKDVSLYEEDDGLKTILWEKVLNRAESWTDYDGELPVIALEVERLIFKDLVNEVVLGEASHDAIPVETHVQNDTVSPEPQKSGKEYVSVSADSEFNIDSQNGKLLMLFQLKPMSKRTVQMTVFRPHSKESVSVSNKIADAVLVEIHVQNDIISPELLVCHHICVCGFPQILKGSPIARRRDVINEVSTHHNIIHP</sequence>
<evidence type="ECO:0000313" key="5">
    <source>
        <dbReference type="Proteomes" id="UP001151760"/>
    </source>
</evidence>
<dbReference type="Proteomes" id="UP001151760">
    <property type="component" value="Unassembled WGS sequence"/>
</dbReference>
<feature type="domain" description="DUF3741" evidence="3">
    <location>
        <begin position="118"/>
        <end position="136"/>
    </location>
</feature>
<evidence type="ECO:0000259" key="2">
    <source>
        <dbReference type="Pfam" id="PF14309"/>
    </source>
</evidence>
<proteinExistence type="predicted"/>
<dbReference type="InterPro" id="IPR032795">
    <property type="entry name" value="DUF3741-assoc"/>
</dbReference>
<evidence type="ECO:0000259" key="3">
    <source>
        <dbReference type="Pfam" id="PF14383"/>
    </source>
</evidence>
<dbReference type="PANTHER" id="PTHR31680">
    <property type="entry name" value="LONGIFOLIA PROTEIN"/>
    <property type="match status" value="1"/>
</dbReference>
<dbReference type="InterPro" id="IPR033334">
    <property type="entry name" value="LNG1/2"/>
</dbReference>
<dbReference type="InterPro" id="IPR025486">
    <property type="entry name" value="DUF4378"/>
</dbReference>
<dbReference type="PANTHER" id="PTHR31680:SF4">
    <property type="entry name" value="LONGIFOLIA PROTEIN"/>
    <property type="match status" value="1"/>
</dbReference>
<organism evidence="4 5">
    <name type="scientific">Tanacetum coccineum</name>
    <dbReference type="NCBI Taxonomy" id="301880"/>
    <lineage>
        <taxon>Eukaryota</taxon>
        <taxon>Viridiplantae</taxon>
        <taxon>Streptophyta</taxon>
        <taxon>Embryophyta</taxon>
        <taxon>Tracheophyta</taxon>
        <taxon>Spermatophyta</taxon>
        <taxon>Magnoliopsida</taxon>
        <taxon>eudicotyledons</taxon>
        <taxon>Gunneridae</taxon>
        <taxon>Pentapetalae</taxon>
        <taxon>asterids</taxon>
        <taxon>campanulids</taxon>
        <taxon>Asterales</taxon>
        <taxon>Asteraceae</taxon>
        <taxon>Asteroideae</taxon>
        <taxon>Anthemideae</taxon>
        <taxon>Anthemidinae</taxon>
        <taxon>Tanacetum</taxon>
    </lineage>
</organism>
<dbReference type="Pfam" id="PF14309">
    <property type="entry name" value="DUF4378"/>
    <property type="match status" value="1"/>
</dbReference>
<feature type="region of interest" description="Disordered" evidence="1">
    <location>
        <begin position="179"/>
        <end position="210"/>
    </location>
</feature>
<evidence type="ECO:0000313" key="4">
    <source>
        <dbReference type="EMBL" id="GJS72737.1"/>
    </source>
</evidence>
<feature type="non-terminal residue" evidence="4">
    <location>
        <position position="512"/>
    </location>
</feature>
<name>A0ABQ4Y5U7_9ASTR</name>
<dbReference type="Pfam" id="PF14383">
    <property type="entry name" value="VARLMGL"/>
    <property type="match status" value="2"/>
</dbReference>